<evidence type="ECO:0000256" key="5">
    <source>
        <dbReference type="HAMAP-Rule" id="MF_00505"/>
    </source>
</evidence>
<comment type="function">
    <text evidence="5">Molecular chaperone. Has ATPase activity.</text>
</comment>
<dbReference type="RefSeq" id="WP_037285242.1">
    <property type="nucleotide sequence ID" value="NZ_JEOB01000001.1"/>
</dbReference>
<dbReference type="InterPro" id="IPR020568">
    <property type="entry name" value="Ribosomal_Su5_D2-typ_SF"/>
</dbReference>
<feature type="binding site" evidence="6">
    <location>
        <position position="167"/>
    </location>
    <ligand>
        <name>ATP</name>
        <dbReference type="ChEBI" id="CHEBI:30616"/>
    </ligand>
</feature>
<dbReference type="EMBL" id="JEOB01000001">
    <property type="protein sequence ID" value="EXM40851.1"/>
    <property type="molecule type" value="Genomic_DNA"/>
</dbReference>
<feature type="domain" description="Histidine kinase/HSP90-like ATPase" evidence="7">
    <location>
        <begin position="24"/>
        <end position="177"/>
    </location>
</feature>
<dbReference type="InterPro" id="IPR019805">
    <property type="entry name" value="Heat_shock_protein_90_CS"/>
</dbReference>
<comment type="similarity">
    <text evidence="1 5">Belongs to the heat shock protein 90 family.</text>
</comment>
<dbReference type="InterPro" id="IPR001404">
    <property type="entry name" value="Hsp90_fam"/>
</dbReference>
<dbReference type="SUPFAM" id="SSF55874">
    <property type="entry name" value="ATPase domain of HSP90 chaperone/DNA topoisomerase II/histidine kinase"/>
    <property type="match status" value="1"/>
</dbReference>
<dbReference type="GO" id="GO:0016887">
    <property type="term" value="F:ATP hydrolysis activity"/>
    <property type="evidence" value="ECO:0007669"/>
    <property type="project" value="InterPro"/>
</dbReference>
<sequence>METKQFKAESKRLLDMMINSIYTHKEIFLREIISNASDAIDKLYFKSLTDTSVGLNKDDFAIQIKADKEAKTLTVEDNGIGMTEEELENNLGTIAQSGSLAFKTDNDLGEDVDIIGQFGVGFYSTFMVAKEVRVLTKAYGSDKAYLWKSNGVDGYTIEPAEKETAGTVITMVLKEDTEDEKYSEYCETWRIQQLVKKYSDYIRFPIKMDVEHSNYAEEGEEPTTTIETETLNSMTPIWKKNKSELTEEDYNKFYSEKFLDYQEPIAHIHSKNEGIATYDALLYIPSKAPFDYYSKDYEKGLQLFSSGVLIMDKCADLLPDWFSFVKGVVDSEDLSLNISREMLQQDRQVKIIAKNVEKSIKNELAKLLKNDREKYEKFFEVFGLQFKFGIYQSYGAAIDTLKDLLLFKSTFEDGKSVTLKEYVSRMKEDQKYIYYACGETKERIDKLPQIEKIKDMGYEVLYMTQDVDDFCLKVMLNYDGKAFKSISDADVDLDTEEEKEEVKKLDEENKDLFAFMQETIADKVNKVRLSKKLKSHPVCLSSDGGMISIEMEKVLNAMPQNDANRVKADKALEINPNHEIFGKLQKLYAEDKDTLKDYTKLLYDQALLIEGLSIDDPVEFANLVCKLMV</sequence>
<feature type="region of interest" description="A; substrate-binding" evidence="5">
    <location>
        <begin position="1"/>
        <end position="340"/>
    </location>
</feature>
<dbReference type="HAMAP" id="MF_00505">
    <property type="entry name" value="HSP90"/>
    <property type="match status" value="1"/>
</dbReference>
<dbReference type="PANTHER" id="PTHR11528">
    <property type="entry name" value="HEAT SHOCK PROTEIN 90 FAMILY MEMBER"/>
    <property type="match status" value="1"/>
</dbReference>
<dbReference type="Pfam" id="PF00183">
    <property type="entry name" value="HSP90"/>
    <property type="match status" value="1"/>
</dbReference>
<feature type="binding site" evidence="6">
    <location>
        <begin position="97"/>
        <end position="98"/>
    </location>
    <ligand>
        <name>ATP</name>
        <dbReference type="ChEBI" id="CHEBI:30616"/>
    </ligand>
</feature>
<feature type="binding site" evidence="6">
    <location>
        <position position="82"/>
    </location>
    <ligand>
        <name>ATP</name>
        <dbReference type="ChEBI" id="CHEBI:30616"/>
    </ligand>
</feature>
<dbReference type="PRINTS" id="PR00775">
    <property type="entry name" value="HEATSHOCK90"/>
</dbReference>
<keyword evidence="5" id="KW-0346">Stress response</keyword>
<dbReference type="Gene3D" id="3.40.50.11260">
    <property type="match status" value="1"/>
</dbReference>
<dbReference type="SMART" id="SM00387">
    <property type="entry name" value="HATPase_c"/>
    <property type="match status" value="1"/>
</dbReference>
<evidence type="ECO:0000256" key="3">
    <source>
        <dbReference type="ARBA" id="ARBA00022840"/>
    </source>
</evidence>
<comment type="caution">
    <text evidence="5">Lacks conserved residue(s) required for the propagation of feature annotation.</text>
</comment>
<protein>
    <recommendedName>
        <fullName evidence="5">Chaperone protein HtpG</fullName>
    </recommendedName>
    <alternativeName>
        <fullName evidence="5">Heat shock protein HtpG</fullName>
    </alternativeName>
    <alternativeName>
        <fullName evidence="5">High temperature protein G</fullName>
    </alternativeName>
</protein>
<dbReference type="PIRSF" id="PIRSF002583">
    <property type="entry name" value="Hsp90"/>
    <property type="match status" value="1"/>
</dbReference>
<evidence type="ECO:0000256" key="2">
    <source>
        <dbReference type="ARBA" id="ARBA00022741"/>
    </source>
</evidence>
<proteinExistence type="inferred from homology"/>
<dbReference type="Gene3D" id="3.30.230.80">
    <property type="match status" value="1"/>
</dbReference>
<evidence type="ECO:0000256" key="4">
    <source>
        <dbReference type="ARBA" id="ARBA00023186"/>
    </source>
</evidence>
<keyword evidence="4 5" id="KW-0143">Chaperone</keyword>
<comment type="subunit">
    <text evidence="5">Homodimer.</text>
</comment>
<feature type="binding site" evidence="6">
    <location>
        <begin position="117"/>
        <end position="122"/>
    </location>
    <ligand>
        <name>ATP</name>
        <dbReference type="ChEBI" id="CHEBI:30616"/>
    </ligand>
</feature>
<dbReference type="Proteomes" id="UP000021369">
    <property type="component" value="Unassembled WGS sequence"/>
</dbReference>
<keyword evidence="9" id="KW-1185">Reference proteome</keyword>
<dbReference type="GO" id="GO:0140662">
    <property type="term" value="F:ATP-dependent protein folding chaperone"/>
    <property type="evidence" value="ECO:0007669"/>
    <property type="project" value="InterPro"/>
</dbReference>
<evidence type="ECO:0000313" key="8">
    <source>
        <dbReference type="EMBL" id="EXM40851.1"/>
    </source>
</evidence>
<name>A0A011VZT9_RUMAL</name>
<dbReference type="GO" id="GO:0051082">
    <property type="term" value="F:unfolded protein binding"/>
    <property type="evidence" value="ECO:0007669"/>
    <property type="project" value="UniProtKB-UniRule"/>
</dbReference>
<dbReference type="GO" id="GO:0005737">
    <property type="term" value="C:cytoplasm"/>
    <property type="evidence" value="ECO:0007669"/>
    <property type="project" value="UniProtKB-SubCell"/>
</dbReference>
<feature type="binding site" evidence="6">
    <location>
        <position position="35"/>
    </location>
    <ligand>
        <name>ATP</name>
        <dbReference type="ChEBI" id="CHEBI:30616"/>
    </ligand>
</feature>
<evidence type="ECO:0000259" key="7">
    <source>
        <dbReference type="SMART" id="SM00387"/>
    </source>
</evidence>
<feature type="binding site" evidence="6">
    <location>
        <position position="77"/>
    </location>
    <ligand>
        <name>ATP</name>
        <dbReference type="ChEBI" id="CHEBI:30616"/>
    </ligand>
</feature>
<dbReference type="InterPro" id="IPR037196">
    <property type="entry name" value="HSP90_C"/>
</dbReference>
<feature type="binding site" evidence="6">
    <location>
        <position position="340"/>
    </location>
    <ligand>
        <name>ATP</name>
        <dbReference type="ChEBI" id="CHEBI:30616"/>
    </ligand>
</feature>
<dbReference type="CDD" id="cd16927">
    <property type="entry name" value="HATPase_Hsp90-like"/>
    <property type="match status" value="1"/>
</dbReference>
<dbReference type="Gene3D" id="3.30.565.10">
    <property type="entry name" value="Histidine kinase-like ATPase, C-terminal domain"/>
    <property type="match status" value="1"/>
</dbReference>
<dbReference type="InterPro" id="IPR003594">
    <property type="entry name" value="HATPase_dom"/>
</dbReference>
<dbReference type="PROSITE" id="PS00298">
    <property type="entry name" value="HSP90"/>
    <property type="match status" value="1"/>
</dbReference>
<dbReference type="OrthoDB" id="9802640at2"/>
<feature type="binding site" evidence="6">
    <location>
        <position position="31"/>
    </location>
    <ligand>
        <name>ATP</name>
        <dbReference type="ChEBI" id="CHEBI:30616"/>
    </ligand>
</feature>
<dbReference type="Pfam" id="PF13589">
    <property type="entry name" value="HATPase_c_3"/>
    <property type="match status" value="1"/>
</dbReference>
<dbReference type="PATRIC" id="fig|1341156.4.peg.522"/>
<dbReference type="Gene3D" id="1.20.120.790">
    <property type="entry name" value="Heat shock protein 90, C-terminal domain"/>
    <property type="match status" value="1"/>
</dbReference>
<organism evidence="8 9">
    <name type="scientific">Ruminococcus albus SY3</name>
    <dbReference type="NCBI Taxonomy" id="1341156"/>
    <lineage>
        <taxon>Bacteria</taxon>
        <taxon>Bacillati</taxon>
        <taxon>Bacillota</taxon>
        <taxon>Clostridia</taxon>
        <taxon>Eubacteriales</taxon>
        <taxon>Oscillospiraceae</taxon>
        <taxon>Ruminococcus</taxon>
    </lineage>
</organism>
<dbReference type="InterPro" id="IPR020575">
    <property type="entry name" value="Hsp90_N"/>
</dbReference>
<evidence type="ECO:0000256" key="6">
    <source>
        <dbReference type="PIRSR" id="PIRSR002583-1"/>
    </source>
</evidence>
<reference evidence="8 9" key="1">
    <citation type="submission" date="2013-06" db="EMBL/GenBank/DDBJ databases">
        <title>Rumen cellulosomics: divergent fiber-degrading strategies revealed by comparative genome-wide analysis of six Ruminococcal strains.</title>
        <authorList>
            <person name="Dassa B."/>
            <person name="Borovok I."/>
            <person name="Lamed R."/>
            <person name="Flint H."/>
            <person name="Yeoman C.J."/>
            <person name="White B."/>
            <person name="Bayer E.A."/>
        </authorList>
    </citation>
    <scope>NUCLEOTIDE SEQUENCE [LARGE SCALE GENOMIC DNA]</scope>
    <source>
        <strain evidence="8 9">SY3</strain>
    </source>
</reference>
<feature type="region of interest" description="C" evidence="5">
    <location>
        <begin position="554"/>
        <end position="629"/>
    </location>
</feature>
<comment type="subcellular location">
    <subcellularLocation>
        <location evidence="5">Cytoplasm</location>
    </subcellularLocation>
</comment>
<evidence type="ECO:0000256" key="1">
    <source>
        <dbReference type="ARBA" id="ARBA00008239"/>
    </source>
</evidence>
<evidence type="ECO:0000313" key="9">
    <source>
        <dbReference type="Proteomes" id="UP000021369"/>
    </source>
</evidence>
<gene>
    <name evidence="5" type="primary">htpG</name>
    <name evidence="8" type="ORF">RASY3_04035</name>
</gene>
<keyword evidence="3 5" id="KW-0067">ATP-binding</keyword>
<accession>A0A011VZT9</accession>
<keyword evidence="5" id="KW-0963">Cytoplasm</keyword>
<dbReference type="NCBIfam" id="NF003555">
    <property type="entry name" value="PRK05218.1"/>
    <property type="match status" value="1"/>
</dbReference>
<dbReference type="AlphaFoldDB" id="A0A011VZT9"/>
<feature type="binding site" evidence="6">
    <location>
        <position position="90"/>
    </location>
    <ligand>
        <name>ATP</name>
        <dbReference type="ChEBI" id="CHEBI:30616"/>
    </ligand>
</feature>
<dbReference type="SUPFAM" id="SSF110942">
    <property type="entry name" value="HSP90 C-terminal domain"/>
    <property type="match status" value="1"/>
</dbReference>
<keyword evidence="2 5" id="KW-0547">Nucleotide-binding</keyword>
<dbReference type="InterPro" id="IPR036890">
    <property type="entry name" value="HATPase_C_sf"/>
</dbReference>
<dbReference type="SUPFAM" id="SSF54211">
    <property type="entry name" value="Ribosomal protein S5 domain 2-like"/>
    <property type="match status" value="1"/>
</dbReference>
<comment type="caution">
    <text evidence="8">The sequence shown here is derived from an EMBL/GenBank/DDBJ whole genome shotgun (WGS) entry which is preliminary data.</text>
</comment>
<dbReference type="GO" id="GO:0005524">
    <property type="term" value="F:ATP binding"/>
    <property type="evidence" value="ECO:0007669"/>
    <property type="project" value="UniProtKB-UniRule"/>
</dbReference>